<evidence type="ECO:0000256" key="1">
    <source>
        <dbReference type="ARBA" id="ARBA00022574"/>
    </source>
</evidence>
<dbReference type="Gene3D" id="2.130.10.10">
    <property type="entry name" value="YVTN repeat-like/Quinoprotein amine dehydrogenase"/>
    <property type="match status" value="5"/>
</dbReference>
<dbReference type="PROSITE" id="PS50294">
    <property type="entry name" value="WD_REPEATS_REGION"/>
    <property type="match status" value="9"/>
</dbReference>
<dbReference type="PROSITE" id="PS50837">
    <property type="entry name" value="NACHT"/>
    <property type="match status" value="1"/>
</dbReference>
<feature type="repeat" description="WD" evidence="3">
    <location>
        <begin position="823"/>
        <end position="864"/>
    </location>
</feature>
<dbReference type="InterPro" id="IPR010730">
    <property type="entry name" value="HET"/>
</dbReference>
<feature type="repeat" description="WD" evidence="3">
    <location>
        <begin position="1117"/>
        <end position="1158"/>
    </location>
</feature>
<dbReference type="InterPro" id="IPR001680">
    <property type="entry name" value="WD40_rpt"/>
</dbReference>
<dbReference type="InterPro" id="IPR015943">
    <property type="entry name" value="WD40/YVTN_repeat-like_dom_sf"/>
</dbReference>
<dbReference type="Gene3D" id="3.40.50.300">
    <property type="entry name" value="P-loop containing nucleotide triphosphate hydrolases"/>
    <property type="match status" value="1"/>
</dbReference>
<dbReference type="FunFam" id="2.130.10.10:FF:000228">
    <property type="entry name" value="COMPASS-like H3K4 histone methylase component WDR5A"/>
    <property type="match status" value="2"/>
</dbReference>
<feature type="repeat" description="WD" evidence="3">
    <location>
        <begin position="865"/>
        <end position="906"/>
    </location>
</feature>
<reference evidence="5 6" key="1">
    <citation type="journal article" date="2014" name="BMC Genomics">
        <title>Comparative genome sequencing reveals chemotype-specific gene clusters in the toxigenic black mold Stachybotrys.</title>
        <authorList>
            <person name="Semeiks J."/>
            <person name="Borek D."/>
            <person name="Otwinowski Z."/>
            <person name="Grishin N.V."/>
        </authorList>
    </citation>
    <scope>NUCLEOTIDE SEQUENCE [LARGE SCALE GENOMIC DNA]</scope>
    <source>
        <strain evidence="6">CBS 109288 / IBT 7711</strain>
    </source>
</reference>
<dbReference type="OrthoDB" id="538223at2759"/>
<evidence type="ECO:0000313" key="5">
    <source>
        <dbReference type="EMBL" id="KEY71978.1"/>
    </source>
</evidence>
<dbReference type="Pfam" id="PF00400">
    <property type="entry name" value="WD40"/>
    <property type="match status" value="4"/>
</dbReference>
<dbReference type="Pfam" id="PF24883">
    <property type="entry name" value="NPHP3_N"/>
    <property type="match status" value="1"/>
</dbReference>
<dbReference type="Pfam" id="PF06985">
    <property type="entry name" value="HET"/>
    <property type="match status" value="1"/>
</dbReference>
<dbReference type="InterPro" id="IPR011047">
    <property type="entry name" value="Quinoprotein_ADH-like_sf"/>
</dbReference>
<protein>
    <recommendedName>
        <fullName evidence="4">NACHT domain-containing protein</fullName>
    </recommendedName>
</protein>
<gene>
    <name evidence="5" type="ORF">S7711_10170</name>
</gene>
<dbReference type="CDD" id="cd00200">
    <property type="entry name" value="WD40"/>
    <property type="match status" value="1"/>
</dbReference>
<evidence type="ECO:0000313" key="6">
    <source>
        <dbReference type="Proteomes" id="UP000028045"/>
    </source>
</evidence>
<dbReference type="PROSITE" id="PS50082">
    <property type="entry name" value="WD_REPEATS_2"/>
    <property type="match status" value="9"/>
</dbReference>
<keyword evidence="1 3" id="KW-0853">WD repeat</keyword>
<dbReference type="PRINTS" id="PR00320">
    <property type="entry name" value="GPROTEINBRPT"/>
</dbReference>
<keyword evidence="2" id="KW-0677">Repeat</keyword>
<dbReference type="Pfam" id="PF25173">
    <property type="entry name" value="Beta-prop_WDR3_1st"/>
    <property type="match status" value="1"/>
</dbReference>
<dbReference type="PROSITE" id="PS00678">
    <property type="entry name" value="WD_REPEATS_1"/>
    <property type="match status" value="1"/>
</dbReference>
<dbReference type="InterPro" id="IPR019775">
    <property type="entry name" value="WD40_repeat_CS"/>
</dbReference>
<dbReference type="GO" id="GO:0035097">
    <property type="term" value="C:histone methyltransferase complex"/>
    <property type="evidence" value="ECO:0007669"/>
    <property type="project" value="UniProtKB-ARBA"/>
</dbReference>
<dbReference type="SUPFAM" id="SSF50998">
    <property type="entry name" value="Quinoprotein alcohol dehydrogenase-like"/>
    <property type="match status" value="1"/>
</dbReference>
<dbReference type="EMBL" id="KL648102">
    <property type="protein sequence ID" value="KEY71978.1"/>
    <property type="molecule type" value="Genomic_DNA"/>
</dbReference>
<organism evidence="5 6">
    <name type="scientific">Stachybotrys chartarum (strain CBS 109288 / IBT 7711)</name>
    <name type="common">Toxic black mold</name>
    <name type="synonym">Stilbospora chartarum</name>
    <dbReference type="NCBI Taxonomy" id="1280523"/>
    <lineage>
        <taxon>Eukaryota</taxon>
        <taxon>Fungi</taxon>
        <taxon>Dikarya</taxon>
        <taxon>Ascomycota</taxon>
        <taxon>Pezizomycotina</taxon>
        <taxon>Sordariomycetes</taxon>
        <taxon>Hypocreomycetidae</taxon>
        <taxon>Hypocreales</taxon>
        <taxon>Stachybotryaceae</taxon>
        <taxon>Stachybotrys</taxon>
    </lineage>
</organism>
<keyword evidence="6" id="KW-1185">Reference proteome</keyword>
<feature type="repeat" description="WD" evidence="3">
    <location>
        <begin position="949"/>
        <end position="990"/>
    </location>
</feature>
<feature type="domain" description="NACHT" evidence="4">
    <location>
        <begin position="296"/>
        <end position="515"/>
    </location>
</feature>
<dbReference type="PANTHER" id="PTHR19879:SF9">
    <property type="entry name" value="TRANSCRIPTION INITIATION FACTOR TFIID SUBUNIT 5"/>
    <property type="match status" value="1"/>
</dbReference>
<dbReference type="SUPFAM" id="SSF82171">
    <property type="entry name" value="DPP6 N-terminal domain-like"/>
    <property type="match status" value="1"/>
</dbReference>
<feature type="repeat" description="WD" evidence="3">
    <location>
        <begin position="991"/>
        <end position="1032"/>
    </location>
</feature>
<sequence>MRLLMIAEDGKLQFTKDYKENTPVYAILSHTWGDDDQEVTFRDIAESTGANKAGYRKIQFCGERAASDGIRHFWVDSCCIDKSSSAELSEAIISMFKWYQQAEKCYVYLPDVSSDISRIERPPSWKLAFRNSRWFTRGWTLQELIAPSQVEFFSTESNFLGTKSSLGRTIHEITGVPIRALQGEPLYKFNVDERMSWSLKRETTRGEDNAYCLLGILGVRLVPMYGEGRGDAMKRLKEEVSKHSETTACLRALRCTDPRDDKLRIQQTKGGLLQDCYRWIHSQPDYRRWRDTTSDNLLWIKGDPGKGKTMLLCGIIDEIERCPTELISFFFCQATDARLNNPTAILRGLIYLLIDRQPSLISYVKNKYEHAGKGLFEDANAWVALSGILNDMLRDPSLPQTTLVVDALDECVMEDLPLLRLIANANTSSSSRVKWVVSSRNLLHIENILDTTASKVRLCLELNAKSISNAVHRYIEHKVAELATLKRYDDNLRQRVQQHLQASAQETFLWVALVCKELADPTITRNRHTLSQLKKFPPGLDPLYMQMMKQVSESRDARVCKEILAIALFVYRPITLEELKLFVESMEQADYDDLPQIIKACGSFLTLREDVIYFVHQSAKDFLLKKASDQLLPSGATHQHHAIFSRSLEALFQTLERDICKLGAPGFLTDQLSPERLETSASIRYCCIFWVDHLHDSDTTAIRTALQGNGDVHRFIQYKYLYWLEFLSLLGSISEGIKAVHKLEGLVGKLGMQHLTELLRDARRFVLSHRTPIEIAPLQAYASALLFSPERSLVRELFRHEEPDWVVSKPRMEADWNACLQTLEGHDDWVTSVVFSVDGRHLASGSDDKTVKIWDPTTGDCLQTLEGHGGGVTSVVLSADGRHLASGSWDKTVKIWDPTTGDCLQTLEGHSNEVSSVVFSADGRHLASGSYDKTVKIWDPITSDCLQTLEGHSREVSSVVFSADGRHLASGSYDETVKIWDPITGDCLQTLEGHGRRVTSVVFSADGRHLASGSYDKTVKIWDPTTGDCLQTLEGHSGRVSSVVFSADGRHLASGLYDKMVKIWDLTTGNCLQTLEGHSREVSSVVFSADSRYLASGSWDKTVKIWDPITGDCLQTLEGHSREVSSVVFSADGRHLASGSYDKTVKIWDPTTGDCLQTLEGHTREVSSVVFSADGRHLASGSYDDTVKIWDSTTGGCLQSLSVGKALRQLSFDPTSSTRLSTEIGILNLELPNPAPHVTLQMGVETILPPDHIGYGLSGGDGVWVMKDGERMLWLPPGYRPETSVVLGSVIAIGCLSGRILVMTFS</sequence>
<feature type="repeat" description="WD" evidence="3">
    <location>
        <begin position="1033"/>
        <end position="1074"/>
    </location>
</feature>
<name>A0A084B349_STACB</name>
<feature type="repeat" description="WD" evidence="3">
    <location>
        <begin position="907"/>
        <end position="948"/>
    </location>
</feature>
<dbReference type="Proteomes" id="UP000028045">
    <property type="component" value="Unassembled WGS sequence"/>
</dbReference>
<dbReference type="FunFam" id="3.40.50.300:FF:001638">
    <property type="entry name" value="NACHT and WD40 domain protein"/>
    <property type="match status" value="1"/>
</dbReference>
<dbReference type="InterPro" id="IPR027417">
    <property type="entry name" value="P-loop_NTPase"/>
</dbReference>
<evidence type="ECO:0000259" key="4">
    <source>
        <dbReference type="PROSITE" id="PS50837"/>
    </source>
</evidence>
<dbReference type="HOGENOM" id="CLU_000288_6_16_1"/>
<accession>A0A084B349</accession>
<feature type="repeat" description="WD" evidence="3">
    <location>
        <begin position="1159"/>
        <end position="1200"/>
    </location>
</feature>
<proteinExistence type="predicted"/>
<dbReference type="InterPro" id="IPR007111">
    <property type="entry name" value="NACHT_NTPase"/>
</dbReference>
<evidence type="ECO:0000256" key="3">
    <source>
        <dbReference type="PROSITE-ProRule" id="PRU00221"/>
    </source>
</evidence>
<dbReference type="PANTHER" id="PTHR19879">
    <property type="entry name" value="TRANSCRIPTION INITIATION FACTOR TFIID"/>
    <property type="match status" value="1"/>
</dbReference>
<dbReference type="InterPro" id="IPR056884">
    <property type="entry name" value="NPHP3-like_N"/>
</dbReference>
<feature type="repeat" description="WD" evidence="3">
    <location>
        <begin position="1075"/>
        <end position="1116"/>
    </location>
</feature>
<dbReference type="InterPro" id="IPR020472">
    <property type="entry name" value="WD40_PAC1"/>
</dbReference>
<evidence type="ECO:0000256" key="2">
    <source>
        <dbReference type="ARBA" id="ARBA00022737"/>
    </source>
</evidence>
<dbReference type="SMART" id="SM00320">
    <property type="entry name" value="WD40"/>
    <property type="match status" value="9"/>
</dbReference>